<comment type="caution">
    <text evidence="1">The sequence shown here is derived from an EMBL/GenBank/DDBJ whole genome shotgun (WGS) entry which is preliminary data.</text>
</comment>
<reference evidence="1 2" key="1">
    <citation type="submission" date="2017-06" db="EMBL/GenBank/DDBJ databases">
        <authorList>
            <person name="Varghese N."/>
            <person name="Submissions S."/>
        </authorList>
    </citation>
    <scope>NUCLEOTIDE SEQUENCE [LARGE SCALE GENOMIC DNA]</scope>
    <source>
        <strain evidence="1 2">DSM 19840</strain>
    </source>
</reference>
<sequence>MNKEATGLGIKIQEIKEISFFNKVNDELVKNFDDEKVEIKLGFAVKGDFKKNTIIILIIVQFHSLHAVKPKEFLKLETSTSFNVNNFSDEDIKFIDGDKEIFINDELMTVFLNTAIGATRGMLAYKIASLPINICLPLFDMDDLIPKNSSSKKSNTKVKK</sequence>
<dbReference type="Proteomes" id="UP000198337">
    <property type="component" value="Unassembled WGS sequence"/>
</dbReference>
<gene>
    <name evidence="1" type="ORF">SAMN04488009_3530</name>
</gene>
<keyword evidence="2" id="KW-1185">Reference proteome</keyword>
<name>A0ABY1SL64_9FLAO</name>
<evidence type="ECO:0000313" key="1">
    <source>
        <dbReference type="EMBL" id="SNR74166.1"/>
    </source>
</evidence>
<dbReference type="EMBL" id="FZNV01000008">
    <property type="protein sequence ID" value="SNR74166.1"/>
    <property type="molecule type" value="Genomic_DNA"/>
</dbReference>
<evidence type="ECO:0008006" key="3">
    <source>
        <dbReference type="Google" id="ProtNLM"/>
    </source>
</evidence>
<protein>
    <recommendedName>
        <fullName evidence="3">Preprotein translocase subunit SecB</fullName>
    </recommendedName>
</protein>
<dbReference type="RefSeq" id="WP_089262533.1">
    <property type="nucleotide sequence ID" value="NZ_FZNV01000008.1"/>
</dbReference>
<organism evidence="1 2">
    <name type="scientific">Maribacter sedimenticola</name>
    <dbReference type="NCBI Taxonomy" id="228956"/>
    <lineage>
        <taxon>Bacteria</taxon>
        <taxon>Pseudomonadati</taxon>
        <taxon>Bacteroidota</taxon>
        <taxon>Flavobacteriia</taxon>
        <taxon>Flavobacteriales</taxon>
        <taxon>Flavobacteriaceae</taxon>
        <taxon>Maribacter</taxon>
    </lineage>
</organism>
<evidence type="ECO:0000313" key="2">
    <source>
        <dbReference type="Proteomes" id="UP000198337"/>
    </source>
</evidence>
<accession>A0ABY1SL64</accession>
<proteinExistence type="predicted"/>